<organism evidence="3 4">
    <name type="scientific">Mycobacteroides abscessus subsp. bolletii 1513</name>
    <dbReference type="NCBI Taxonomy" id="1299321"/>
    <lineage>
        <taxon>Bacteria</taxon>
        <taxon>Bacillati</taxon>
        <taxon>Actinomycetota</taxon>
        <taxon>Actinomycetes</taxon>
        <taxon>Mycobacteriales</taxon>
        <taxon>Mycobacteriaceae</taxon>
        <taxon>Mycobacteroides</taxon>
        <taxon>Mycobacteroides abscessus</taxon>
    </lineage>
</organism>
<accession>X8DQS1</accession>
<feature type="transmembrane region" description="Helical" evidence="2">
    <location>
        <begin position="46"/>
        <end position="69"/>
    </location>
</feature>
<gene>
    <name evidence="3" type="ORF">I540_2617</name>
</gene>
<proteinExistence type="predicted"/>
<dbReference type="AlphaFoldDB" id="X8DQS1"/>
<keyword evidence="2" id="KW-0472">Membrane</keyword>
<feature type="region of interest" description="Disordered" evidence="1">
    <location>
        <begin position="98"/>
        <end position="146"/>
    </location>
</feature>
<dbReference type="EMBL" id="JAOJ01000002">
    <property type="protein sequence ID" value="EUA70391.1"/>
    <property type="molecule type" value="Genomic_DNA"/>
</dbReference>
<reference evidence="3 4" key="1">
    <citation type="submission" date="2013-12" db="EMBL/GenBank/DDBJ databases">
        <authorList>
            <person name="Zelazny A."/>
            <person name="Olivier K."/>
            <person name="Holland S."/>
            <person name="Lenaerts A."/>
            <person name="Ordway D."/>
            <person name="DeGroote M.A."/>
            <person name="Parker T."/>
            <person name="Sizemore C."/>
            <person name="Tallon L.J."/>
            <person name="Sadzewicz L.K."/>
            <person name="Sengamalay N."/>
            <person name="Fraser C.M."/>
            <person name="Hine E."/>
            <person name="Shefchek K.A."/>
            <person name="Das S.P."/>
            <person name="Tettelin H."/>
        </authorList>
    </citation>
    <scope>NUCLEOTIDE SEQUENCE [LARGE SCALE GENOMIC DNA]</scope>
    <source>
        <strain evidence="3 4">1513</strain>
    </source>
</reference>
<feature type="compositionally biased region" description="Basic residues" evidence="1">
    <location>
        <begin position="120"/>
        <end position="130"/>
    </location>
</feature>
<dbReference type="Proteomes" id="UP000023351">
    <property type="component" value="Unassembled WGS sequence"/>
</dbReference>
<evidence type="ECO:0000256" key="1">
    <source>
        <dbReference type="SAM" id="MobiDB-lite"/>
    </source>
</evidence>
<evidence type="ECO:0008006" key="5">
    <source>
        <dbReference type="Google" id="ProtNLM"/>
    </source>
</evidence>
<comment type="caution">
    <text evidence="3">The sequence shown here is derived from an EMBL/GenBank/DDBJ whole genome shotgun (WGS) entry which is preliminary data.</text>
</comment>
<protein>
    <recommendedName>
        <fullName evidence="5">Transmembrane protein</fullName>
    </recommendedName>
</protein>
<dbReference type="PATRIC" id="fig|1299321.3.peg.2536"/>
<keyword evidence="2" id="KW-1133">Transmembrane helix</keyword>
<name>X8DQS1_9MYCO</name>
<evidence type="ECO:0000313" key="4">
    <source>
        <dbReference type="Proteomes" id="UP000023351"/>
    </source>
</evidence>
<evidence type="ECO:0000313" key="3">
    <source>
        <dbReference type="EMBL" id="EUA70391.1"/>
    </source>
</evidence>
<evidence type="ECO:0000256" key="2">
    <source>
        <dbReference type="SAM" id="Phobius"/>
    </source>
</evidence>
<sequence>MIVIVGLVALLVAGIAGVLSNAGSDHVLTVSFSVFGYYVTGSTGTLFVWGLVAGMVAMLGLNVLLAGAWRTAGRGQGARNELARARREAAFLNQERDRRLEHDEASAATASTVSRPRAAAGHKGHGRWRRQSMPAAPVGTASWPDRVDTASPRLRAMNTENLGVRHEHR</sequence>
<keyword evidence="2" id="KW-0812">Transmembrane</keyword>